<keyword evidence="10" id="KW-1185">Reference proteome</keyword>
<evidence type="ECO:0000256" key="6">
    <source>
        <dbReference type="PROSITE-ProRule" id="PRU10141"/>
    </source>
</evidence>
<gene>
    <name evidence="9" type="ORF">BDV40DRAFT_273781</name>
</gene>
<dbReference type="GO" id="GO:0005524">
    <property type="term" value="F:ATP binding"/>
    <property type="evidence" value="ECO:0007669"/>
    <property type="project" value="UniProtKB-UniRule"/>
</dbReference>
<evidence type="ECO:0000259" key="8">
    <source>
        <dbReference type="PROSITE" id="PS50011"/>
    </source>
</evidence>
<dbReference type="GO" id="GO:0043484">
    <property type="term" value="P:regulation of RNA splicing"/>
    <property type="evidence" value="ECO:0007669"/>
    <property type="project" value="TreeGrafter"/>
</dbReference>
<keyword evidence="3 6" id="KW-0547">Nucleotide-binding</keyword>
<protein>
    <submittedName>
        <fullName evidence="9">Protein kinase</fullName>
    </submittedName>
</protein>
<dbReference type="InterPro" id="IPR051175">
    <property type="entry name" value="CLK_kinases"/>
</dbReference>
<dbReference type="InterPro" id="IPR000719">
    <property type="entry name" value="Prot_kinase_dom"/>
</dbReference>
<evidence type="ECO:0000256" key="1">
    <source>
        <dbReference type="ARBA" id="ARBA00022527"/>
    </source>
</evidence>
<dbReference type="SMART" id="SM00220">
    <property type="entry name" value="S_TKc"/>
    <property type="match status" value="1"/>
</dbReference>
<dbReference type="SUPFAM" id="SSF56112">
    <property type="entry name" value="Protein kinase-like (PK-like)"/>
    <property type="match status" value="1"/>
</dbReference>
<name>A0A5N6UL61_ASPTM</name>
<dbReference type="CDD" id="cd05118">
    <property type="entry name" value="STKc_CMGC"/>
    <property type="match status" value="1"/>
</dbReference>
<dbReference type="InterPro" id="IPR011009">
    <property type="entry name" value="Kinase-like_dom_sf"/>
</dbReference>
<feature type="domain" description="Protein kinase" evidence="8">
    <location>
        <begin position="62"/>
        <end position="411"/>
    </location>
</feature>
<dbReference type="Pfam" id="PF00069">
    <property type="entry name" value="Pkinase"/>
    <property type="match status" value="2"/>
</dbReference>
<dbReference type="AlphaFoldDB" id="A0A5N6UL61"/>
<comment type="similarity">
    <text evidence="7">Belongs to the protein kinase superfamily.</text>
</comment>
<proteinExistence type="inferred from homology"/>
<dbReference type="PROSITE" id="PS00108">
    <property type="entry name" value="PROTEIN_KINASE_ST"/>
    <property type="match status" value="1"/>
</dbReference>
<dbReference type="Gene3D" id="3.30.200.20">
    <property type="entry name" value="Phosphorylase Kinase, domain 1"/>
    <property type="match status" value="1"/>
</dbReference>
<keyword evidence="4 9" id="KW-0418">Kinase</keyword>
<feature type="binding site" evidence="6">
    <location>
        <position position="91"/>
    </location>
    <ligand>
        <name>ATP</name>
        <dbReference type="ChEBI" id="CHEBI:30616"/>
    </ligand>
</feature>
<dbReference type="OrthoDB" id="5979581at2759"/>
<organism evidence="9 10">
    <name type="scientific">Aspergillus tamarii</name>
    <dbReference type="NCBI Taxonomy" id="41984"/>
    <lineage>
        <taxon>Eukaryota</taxon>
        <taxon>Fungi</taxon>
        <taxon>Dikarya</taxon>
        <taxon>Ascomycota</taxon>
        <taxon>Pezizomycotina</taxon>
        <taxon>Eurotiomycetes</taxon>
        <taxon>Eurotiomycetidae</taxon>
        <taxon>Eurotiales</taxon>
        <taxon>Aspergillaceae</taxon>
        <taxon>Aspergillus</taxon>
        <taxon>Aspergillus subgen. Circumdati</taxon>
    </lineage>
</organism>
<sequence>MTYFRSLRKVLCWSSTHKPRSLAKLPSRRFNSTQPVEEETLPFYEHEQYYPVRIGETFLSRYKVVGKLGYGAYSTVWLCRDLMEHEYMALKVSTQLQRFPLKGRAELVIYEHLRKIESSHPGQSYIHTLRNAFEIPGPHGRHQCLVQPPMHMSILDMLEMNTEPLNAPLLKHILKRLLNALDFLHAEAHLVHTDIKADNVMFTIADPSLLKNFERAELECPCPRKIIDGSRTIYTSRNFDKPKDGQYGYPVLCDFGEARLGDTHNTGPFIQPHIYRAPEVTFEMPWGPPVDIWNVGALIWDLFEGQHLFNSLLDENGHYDPFKHMAQVYAFLGPPPEAFVSRSETAAQCFDTNGIWVADEFERIPETSLESRETRLEGEDKALFLKFIRSMLTWMPEQRKTARELLNDSWLNKGL</sequence>
<dbReference type="PANTHER" id="PTHR45646:SF11">
    <property type="entry name" value="SERINE_THREONINE-PROTEIN KINASE DOA"/>
    <property type="match status" value="1"/>
</dbReference>
<evidence type="ECO:0000256" key="7">
    <source>
        <dbReference type="RuleBase" id="RU000304"/>
    </source>
</evidence>
<evidence type="ECO:0000256" key="2">
    <source>
        <dbReference type="ARBA" id="ARBA00022679"/>
    </source>
</evidence>
<evidence type="ECO:0000313" key="9">
    <source>
        <dbReference type="EMBL" id="KAE8159256.1"/>
    </source>
</evidence>
<dbReference type="InterPro" id="IPR008271">
    <property type="entry name" value="Ser/Thr_kinase_AS"/>
</dbReference>
<evidence type="ECO:0000256" key="5">
    <source>
        <dbReference type="ARBA" id="ARBA00022840"/>
    </source>
</evidence>
<evidence type="ECO:0000313" key="10">
    <source>
        <dbReference type="Proteomes" id="UP000326950"/>
    </source>
</evidence>
<keyword evidence="1 7" id="KW-0723">Serine/threonine-protein kinase</keyword>
<dbReference type="GO" id="GO:0005634">
    <property type="term" value="C:nucleus"/>
    <property type="evidence" value="ECO:0007669"/>
    <property type="project" value="TreeGrafter"/>
</dbReference>
<evidence type="ECO:0000256" key="3">
    <source>
        <dbReference type="ARBA" id="ARBA00022741"/>
    </source>
</evidence>
<reference evidence="9 10" key="1">
    <citation type="submission" date="2019-04" db="EMBL/GenBank/DDBJ databases">
        <title>Friends and foes A comparative genomics study of 23 Aspergillus species from section Flavi.</title>
        <authorList>
            <consortium name="DOE Joint Genome Institute"/>
            <person name="Kjaerbolling I."/>
            <person name="Vesth T."/>
            <person name="Frisvad J.C."/>
            <person name="Nybo J.L."/>
            <person name="Theobald S."/>
            <person name="Kildgaard S."/>
            <person name="Isbrandt T."/>
            <person name="Kuo A."/>
            <person name="Sato A."/>
            <person name="Lyhne E.K."/>
            <person name="Kogle M.E."/>
            <person name="Wiebenga A."/>
            <person name="Kun R.S."/>
            <person name="Lubbers R.J."/>
            <person name="Makela M.R."/>
            <person name="Barry K."/>
            <person name="Chovatia M."/>
            <person name="Clum A."/>
            <person name="Daum C."/>
            <person name="Haridas S."/>
            <person name="He G."/>
            <person name="LaButti K."/>
            <person name="Lipzen A."/>
            <person name="Mondo S."/>
            <person name="Riley R."/>
            <person name="Salamov A."/>
            <person name="Simmons B.A."/>
            <person name="Magnuson J.K."/>
            <person name="Henrissat B."/>
            <person name="Mortensen U.H."/>
            <person name="Larsen T.O."/>
            <person name="Devries R.P."/>
            <person name="Grigoriev I.V."/>
            <person name="Machida M."/>
            <person name="Baker S.E."/>
            <person name="Andersen M.R."/>
        </authorList>
    </citation>
    <scope>NUCLEOTIDE SEQUENCE [LARGE SCALE GENOMIC DNA]</scope>
    <source>
        <strain evidence="9 10">CBS 117626</strain>
    </source>
</reference>
<keyword evidence="5 6" id="KW-0067">ATP-binding</keyword>
<dbReference type="InterPro" id="IPR017441">
    <property type="entry name" value="Protein_kinase_ATP_BS"/>
</dbReference>
<keyword evidence="2" id="KW-0808">Transferase</keyword>
<dbReference type="PANTHER" id="PTHR45646">
    <property type="entry name" value="SERINE/THREONINE-PROTEIN KINASE DOA-RELATED"/>
    <property type="match status" value="1"/>
</dbReference>
<dbReference type="Gene3D" id="1.10.510.10">
    <property type="entry name" value="Transferase(Phosphotransferase) domain 1"/>
    <property type="match status" value="1"/>
</dbReference>
<accession>A0A5N6UL61</accession>
<dbReference type="EMBL" id="ML738678">
    <property type="protein sequence ID" value="KAE8159256.1"/>
    <property type="molecule type" value="Genomic_DNA"/>
</dbReference>
<dbReference type="PROSITE" id="PS50011">
    <property type="entry name" value="PROTEIN_KINASE_DOM"/>
    <property type="match status" value="1"/>
</dbReference>
<dbReference type="GO" id="GO:0004674">
    <property type="term" value="F:protein serine/threonine kinase activity"/>
    <property type="evidence" value="ECO:0007669"/>
    <property type="project" value="UniProtKB-KW"/>
</dbReference>
<dbReference type="Proteomes" id="UP000326950">
    <property type="component" value="Unassembled WGS sequence"/>
</dbReference>
<dbReference type="PROSITE" id="PS00107">
    <property type="entry name" value="PROTEIN_KINASE_ATP"/>
    <property type="match status" value="1"/>
</dbReference>
<evidence type="ECO:0000256" key="4">
    <source>
        <dbReference type="ARBA" id="ARBA00022777"/>
    </source>
</evidence>